<dbReference type="eggNOG" id="ENOG5030BEK">
    <property type="taxonomic scope" value="Bacteria"/>
</dbReference>
<name>K7SNJ1_ACIA4</name>
<dbReference type="Gene3D" id="3.30.70.1210">
    <property type="entry name" value="Crispr-associated protein, domain 2"/>
    <property type="match status" value="1"/>
</dbReference>
<dbReference type="Gene3D" id="3.30.70.1200">
    <property type="entry name" value="Crispr-associated protein, domain 1"/>
    <property type="match status" value="1"/>
</dbReference>
<dbReference type="SMART" id="SM01101">
    <property type="entry name" value="CRISPR_assoc"/>
    <property type="match status" value="1"/>
</dbReference>
<dbReference type="InterPro" id="IPR010179">
    <property type="entry name" value="CRISPR-assoc_prot_Cse3"/>
</dbReference>
<dbReference type="CDD" id="cd09727">
    <property type="entry name" value="Cas6_I-E"/>
    <property type="match status" value="1"/>
</dbReference>
<proteinExistence type="predicted"/>
<dbReference type="STRING" id="1171373.PACID_29900"/>
<dbReference type="HOGENOM" id="CLU_080982_0_1_11"/>
<dbReference type="EMBL" id="CP003493">
    <property type="protein sequence ID" value="AFV90755.1"/>
    <property type="molecule type" value="Genomic_DNA"/>
</dbReference>
<feature type="compositionally biased region" description="Low complexity" evidence="1">
    <location>
        <begin position="142"/>
        <end position="152"/>
    </location>
</feature>
<dbReference type="Pfam" id="PF08798">
    <property type="entry name" value="CRISPR_assoc"/>
    <property type="match status" value="1"/>
</dbReference>
<evidence type="ECO:0000313" key="2">
    <source>
        <dbReference type="EMBL" id="AFV90755.1"/>
    </source>
</evidence>
<evidence type="ECO:0000313" key="3">
    <source>
        <dbReference type="Proteomes" id="UP000000214"/>
    </source>
</evidence>
<dbReference type="Proteomes" id="UP000000214">
    <property type="component" value="Chromosome"/>
</dbReference>
<reference evidence="2 3" key="1">
    <citation type="journal article" date="2012" name="BMC Genomics">
        <title>The genome sequence of Propionibacterium acidipropionici provides insights into its biotechnological and industrial potential.</title>
        <authorList>
            <person name="Parizzi L.P."/>
            <person name="Grassi M.C."/>
            <person name="Llerena L.A."/>
            <person name="Carazzolle M.F."/>
            <person name="Queiroz V.L."/>
            <person name="Lunardi I."/>
            <person name="Zeidler A.F."/>
            <person name="Teixeira P.J."/>
            <person name="Mieczkowski P."/>
            <person name="Rincones J."/>
            <person name="Pereira G.A."/>
        </authorList>
    </citation>
    <scope>NUCLEOTIDE SEQUENCE [LARGE SCALE GENOMIC DNA]</scope>
    <source>
        <strain evidence="3">ATCC 4875 / DSM 20272 / JCM 6432 / NBRC 12425 / NCIMB 8070</strain>
    </source>
</reference>
<evidence type="ECO:0000256" key="1">
    <source>
        <dbReference type="SAM" id="MobiDB-lite"/>
    </source>
</evidence>
<dbReference type="SUPFAM" id="SSF117987">
    <property type="entry name" value="CRISPR-associated protein"/>
    <property type="match status" value="2"/>
</dbReference>
<sequence length="273" mass="29843">MTSQQGLIPRPAPDRVNPTMIRFNSWDGDTEMPYLSSIPINPLRRGAQRLITNRQRMHAAILGGVAVQPMKERVLWRLDTAQHSSHVLVLTQSRPNWDHLVEQAGWPGADGGSPRIADYSPVLAMLVKGRRFSFRATLNTVSSSHSPIAPSSTQKRRLEAPSGQALHLGERSAPNQFSWFLRRAADDHDQWGFTVGSSEAPSVRIVERGHERFSRRRGQPPVSLDVATFEGELEVTEPGVMTRTLLAGIGKAKAYGCGLVTLAPSGGSDVVAG</sequence>
<gene>
    <name evidence="2" type="ordered locus">PACID_29900</name>
</gene>
<accession>K7SNJ1</accession>
<feature type="region of interest" description="Disordered" evidence="1">
    <location>
        <begin position="142"/>
        <end position="165"/>
    </location>
</feature>
<protein>
    <submittedName>
        <fullName evidence="2">Cse3 family CRISPR-associated protein</fullName>
    </submittedName>
</protein>
<dbReference type="KEGG" id="pbo:PACID_29900"/>
<organism evidence="2 3">
    <name type="scientific">Acidipropionibacterium acidipropionici (strain ATCC 4875 / DSM 20272 / JCM 6432 / NBRC 12425 / NCIMB 8070 / 4)</name>
    <name type="common">Propionibacterium acidipropionici</name>
    <dbReference type="NCBI Taxonomy" id="1171373"/>
    <lineage>
        <taxon>Bacteria</taxon>
        <taxon>Bacillati</taxon>
        <taxon>Actinomycetota</taxon>
        <taxon>Actinomycetes</taxon>
        <taxon>Propionibacteriales</taxon>
        <taxon>Propionibacteriaceae</taxon>
        <taxon>Acidipropionibacterium</taxon>
    </lineage>
</organism>
<dbReference type="AlphaFoldDB" id="K7SNJ1"/>